<evidence type="ECO:0000313" key="38">
    <source>
        <dbReference type="Proteomes" id="UP000441711"/>
    </source>
</evidence>
<evidence type="ECO:0000313" key="29">
    <source>
        <dbReference type="Proteomes" id="UP000260874"/>
    </source>
</evidence>
<feature type="site" description="Stabilizes the phosphoryl group" evidence="10">
    <location>
        <position position="101"/>
    </location>
</feature>
<feature type="binding site" evidence="11">
    <location>
        <position position="99"/>
    </location>
    <ligand>
        <name>Zn(2+)</name>
        <dbReference type="ChEBI" id="CHEBI:29105"/>
    </ligand>
</feature>
<keyword evidence="5 7" id="KW-0119">Carbohydrate metabolism</keyword>
<evidence type="ECO:0000313" key="23">
    <source>
        <dbReference type="EMBL" id="RGN95868.1"/>
    </source>
</evidence>
<evidence type="ECO:0000313" key="21">
    <source>
        <dbReference type="EMBL" id="RGI77286.1"/>
    </source>
</evidence>
<reference evidence="20" key="4">
    <citation type="submission" date="2023-10" db="EMBL/GenBank/DDBJ databases">
        <title>Genome of Potential pathogenic bacteria in Crohn's disease.</title>
        <authorList>
            <person name="Rodriguez-Palacios A."/>
        </authorList>
    </citation>
    <scope>NUCLEOTIDE SEQUENCE</scope>
    <source>
        <strain evidence="20">CavFT-hAR50</strain>
    </source>
</reference>
<reference evidence="28 29" key="1">
    <citation type="submission" date="2018-08" db="EMBL/GenBank/DDBJ databases">
        <title>A genome reference for cultivated species of the human gut microbiota.</title>
        <authorList>
            <person name="Zou Y."/>
            <person name="Xue W."/>
            <person name="Luo G."/>
        </authorList>
    </citation>
    <scope>NUCLEOTIDE SEQUENCE [LARGE SCALE GENOMIC DNA]</scope>
    <source>
        <strain evidence="24 31">AF28-11</strain>
        <strain evidence="27 33">AM34-25</strain>
        <strain evidence="26 34">AM39-1</strain>
        <strain evidence="25 32">AM50-4</strain>
        <strain evidence="23 28">OM03-4</strain>
        <strain evidence="22 29">TF09-22</strain>
        <strain evidence="21 30">TM10-17</strain>
    </source>
</reference>
<keyword evidence="11" id="KW-0460">Magnesium</keyword>
<evidence type="ECO:0000256" key="11">
    <source>
        <dbReference type="PIRSR" id="PIRSR004682-4"/>
    </source>
</evidence>
<dbReference type="RefSeq" id="WP_061411034.1">
    <property type="nucleotide sequence ID" value="NZ_CAXSSZ010000007.1"/>
</dbReference>
<evidence type="ECO:0000313" key="12">
    <source>
        <dbReference type="EMBL" id="KAB4096345.1"/>
    </source>
</evidence>
<evidence type="ECO:0000313" key="13">
    <source>
        <dbReference type="EMBL" id="KAB4111878.1"/>
    </source>
</evidence>
<dbReference type="Proteomes" id="UP000441711">
    <property type="component" value="Unassembled WGS sequence"/>
</dbReference>
<evidence type="ECO:0000256" key="1">
    <source>
        <dbReference type="ARBA" id="ARBA00004496"/>
    </source>
</evidence>
<gene>
    <name evidence="27" type="ORF">DW831_02040</name>
    <name evidence="26" type="ORF">DW873_03230</name>
    <name evidence="25" type="ORF">DW988_09470</name>
    <name evidence="24" type="ORF">DWY92_10075</name>
    <name evidence="23" type="ORF">DXB37_04635</name>
    <name evidence="22" type="ORF">DXC91_12240</name>
    <name evidence="21" type="ORF">DXD90_06675</name>
    <name evidence="17" type="ORF">GAP47_17905</name>
    <name evidence="16" type="ORF">GAQ34_05565</name>
    <name evidence="12" type="ORF">GAQ56_00570</name>
    <name evidence="13" type="ORF">GAQ70_00710</name>
    <name evidence="14" type="ORF">GAQ72_00730</name>
    <name evidence="15" type="ORF">GAQ75_04245</name>
    <name evidence="19" type="ORF">POZ10_08840</name>
    <name evidence="18" type="ORF">POZ24_05220</name>
    <name evidence="20" type="ORF">RVH16_02000</name>
</gene>
<dbReference type="InterPro" id="IPR006543">
    <property type="entry name" value="Histidinol-phos"/>
</dbReference>
<evidence type="ECO:0000313" key="14">
    <source>
        <dbReference type="EMBL" id="KAB4119627.1"/>
    </source>
</evidence>
<evidence type="ECO:0000313" key="26">
    <source>
        <dbReference type="EMBL" id="RHB76519.1"/>
    </source>
</evidence>
<evidence type="ECO:0000313" key="31">
    <source>
        <dbReference type="Proteomes" id="UP000283680"/>
    </source>
</evidence>
<keyword evidence="2 7" id="KW-0963">Cytoplasm</keyword>
<evidence type="ECO:0000313" key="30">
    <source>
        <dbReference type="Proteomes" id="UP000263754"/>
    </source>
</evidence>
<feature type="binding site" evidence="9">
    <location>
        <begin position="100"/>
        <end position="101"/>
    </location>
    <ligand>
        <name>substrate</name>
    </ligand>
</feature>
<evidence type="ECO:0000313" key="17">
    <source>
        <dbReference type="EMBL" id="KAB4231370.1"/>
    </source>
</evidence>
<dbReference type="Proteomes" id="UP000462376">
    <property type="component" value="Unassembled WGS sequence"/>
</dbReference>
<dbReference type="EMBL" id="WCUR01000001">
    <property type="protein sequence ID" value="KAB4119627.1"/>
    <property type="molecule type" value="Genomic_DNA"/>
</dbReference>
<feature type="binding site" evidence="11">
    <location>
        <position position="97"/>
    </location>
    <ligand>
        <name>Zn(2+)</name>
        <dbReference type="ChEBI" id="CHEBI:29105"/>
    </ligand>
</feature>
<dbReference type="EMBL" id="QSOF01000007">
    <property type="protein sequence ID" value="RGI77286.1"/>
    <property type="molecule type" value="Genomic_DNA"/>
</dbReference>
<evidence type="ECO:0000313" key="24">
    <source>
        <dbReference type="EMBL" id="RGQ51505.1"/>
    </source>
</evidence>
<sequence>MNKAIFLDRDGTINVDFGYVYKTQELELLPGVAEALRIFQELGYLLIVITNQSGIGRGYFTLEDAEQFNQALAQELEKHGVILNDFYTCPHVPEEHCECRKPSPFMVTEAMKKYEIDPSQSYMFGDKKSDTECGERSGVKSFRVTSEHSLLYWANQLKNNLL</sequence>
<comment type="subcellular location">
    <subcellularLocation>
        <location evidence="1 7">Cytoplasm</location>
    </subcellularLocation>
</comment>
<dbReference type="Proteomes" id="UP001213309">
    <property type="component" value="Unassembled WGS sequence"/>
</dbReference>
<keyword evidence="11" id="KW-0862">Zinc</keyword>
<dbReference type="EMBL" id="JAQNSI010000248">
    <property type="protein sequence ID" value="MDC1900726.1"/>
    <property type="molecule type" value="Genomic_DNA"/>
</dbReference>
<evidence type="ECO:0000313" key="37">
    <source>
        <dbReference type="Proteomes" id="UP000438773"/>
    </source>
</evidence>
<feature type="binding site" evidence="9">
    <location>
        <begin position="8"/>
        <end position="10"/>
    </location>
    <ligand>
        <name>substrate</name>
    </ligand>
</feature>
<feature type="binding site" evidence="11">
    <location>
        <position position="91"/>
    </location>
    <ligand>
        <name>Zn(2+)</name>
        <dbReference type="ChEBI" id="CHEBI:29105"/>
    </ligand>
</feature>
<dbReference type="EMBL" id="JAWDEU010000002">
    <property type="protein sequence ID" value="MDU0243502.1"/>
    <property type="molecule type" value="Genomic_DNA"/>
</dbReference>
<dbReference type="Proteomes" id="UP000442334">
    <property type="component" value="Unassembled WGS sequence"/>
</dbReference>
<evidence type="ECO:0000313" key="32">
    <source>
        <dbReference type="Proteomes" id="UP000283684"/>
    </source>
</evidence>
<dbReference type="Proteomes" id="UP001222603">
    <property type="component" value="Unassembled WGS sequence"/>
</dbReference>
<evidence type="ECO:0000313" key="20">
    <source>
        <dbReference type="EMBL" id="MDU0243502.1"/>
    </source>
</evidence>
<evidence type="ECO:0000313" key="25">
    <source>
        <dbReference type="EMBL" id="RGZ48962.1"/>
    </source>
</evidence>
<evidence type="ECO:0000256" key="5">
    <source>
        <dbReference type="ARBA" id="ARBA00023277"/>
    </source>
</evidence>
<evidence type="ECO:0000256" key="3">
    <source>
        <dbReference type="ARBA" id="ARBA00022723"/>
    </source>
</evidence>
<accession>A0A139KJL5</accession>
<dbReference type="SUPFAM" id="SSF56784">
    <property type="entry name" value="HAD-like"/>
    <property type="match status" value="1"/>
</dbReference>
<feature type="binding site" evidence="9">
    <location>
        <begin position="16"/>
        <end position="19"/>
    </location>
    <ligand>
        <name>substrate</name>
    </ligand>
</feature>
<dbReference type="InterPro" id="IPR023214">
    <property type="entry name" value="HAD_sf"/>
</dbReference>
<dbReference type="Pfam" id="PF13242">
    <property type="entry name" value="Hydrolase_like"/>
    <property type="match status" value="1"/>
</dbReference>
<feature type="active site" description="Nucleophile" evidence="8">
    <location>
        <position position="8"/>
    </location>
</feature>
<evidence type="ECO:0000313" key="33">
    <source>
        <dbReference type="Proteomes" id="UP000284514"/>
    </source>
</evidence>
<dbReference type="InterPro" id="IPR004446">
    <property type="entry name" value="Heptose_bisP_phosphatase"/>
</dbReference>
<comment type="similarity">
    <text evidence="7">Belongs to the gmhB family.</text>
</comment>
<evidence type="ECO:0000313" key="15">
    <source>
        <dbReference type="EMBL" id="KAB4127734.1"/>
    </source>
</evidence>
<protein>
    <recommendedName>
        <fullName evidence="6 7">D,D-heptose 1,7-bisphosphate phosphatase</fullName>
        <ecNumber evidence="7">3.1.3.-</ecNumber>
    </recommendedName>
</protein>
<dbReference type="EMBL" id="QSRB01000009">
    <property type="protein sequence ID" value="RGK85075.1"/>
    <property type="molecule type" value="Genomic_DNA"/>
</dbReference>
<feature type="binding site" evidence="11">
    <location>
        <position position="8"/>
    </location>
    <ligand>
        <name>Mg(2+)</name>
        <dbReference type="ChEBI" id="CHEBI:18420"/>
    </ligand>
</feature>
<dbReference type="EMBL" id="QSVA01000003">
    <property type="protein sequence ID" value="RGN95868.1"/>
    <property type="molecule type" value="Genomic_DNA"/>
</dbReference>
<dbReference type="Proteomes" id="UP000434462">
    <property type="component" value="Unassembled WGS sequence"/>
</dbReference>
<feature type="binding site" evidence="11">
    <location>
        <position position="10"/>
    </location>
    <ligand>
        <name>Mg(2+)</name>
        <dbReference type="ChEBI" id="CHEBI:18420"/>
    </ligand>
</feature>
<dbReference type="EMBL" id="WCUP01000001">
    <property type="protein sequence ID" value="KAB4111878.1"/>
    <property type="molecule type" value="Genomic_DNA"/>
</dbReference>
<evidence type="ECO:0000313" key="28">
    <source>
        <dbReference type="Proteomes" id="UP000260759"/>
    </source>
</evidence>
<dbReference type="Proteomes" id="UP001181247">
    <property type="component" value="Unassembled WGS sequence"/>
</dbReference>
<reference evidence="18" key="3">
    <citation type="submission" date="2022-10" db="EMBL/GenBank/DDBJ databases">
        <title>Human gut microbiome strain richness.</title>
        <authorList>
            <person name="Chen-Liaw A."/>
        </authorList>
    </citation>
    <scope>NUCLEOTIDE SEQUENCE</scope>
    <source>
        <strain evidence="19">1001713st1_F9_1001713B170221_170320</strain>
        <strain evidence="18">1001713st2_A4_1001713B170214_170313</strain>
    </source>
</reference>
<dbReference type="GO" id="GO:0016791">
    <property type="term" value="F:phosphatase activity"/>
    <property type="evidence" value="ECO:0007669"/>
    <property type="project" value="InterPro"/>
</dbReference>
<proteinExistence type="inferred from homology"/>
<dbReference type="NCBIfam" id="TIGR00213">
    <property type="entry name" value="GmhB_yaeD"/>
    <property type="match status" value="1"/>
</dbReference>
<dbReference type="Proteomes" id="UP000283680">
    <property type="component" value="Unassembled WGS sequence"/>
</dbReference>
<evidence type="ECO:0000256" key="10">
    <source>
        <dbReference type="PIRSR" id="PIRSR004682-3"/>
    </source>
</evidence>
<organism evidence="12 35">
    <name type="scientific">Bacteroides uniformis</name>
    <dbReference type="NCBI Taxonomy" id="820"/>
    <lineage>
        <taxon>Bacteria</taxon>
        <taxon>Pseudomonadati</taxon>
        <taxon>Bacteroidota</taxon>
        <taxon>Bacteroidia</taxon>
        <taxon>Bacteroidales</taxon>
        <taxon>Bacteroidaceae</taxon>
        <taxon>Bacteroides</taxon>
    </lineage>
</organism>
<evidence type="ECO:0000256" key="8">
    <source>
        <dbReference type="PIRSR" id="PIRSR004682-1"/>
    </source>
</evidence>
<comment type="cofactor">
    <cofactor evidence="11">
        <name>Mg(2+)</name>
        <dbReference type="ChEBI" id="CHEBI:18420"/>
    </cofactor>
</comment>
<dbReference type="Proteomes" id="UP000260874">
    <property type="component" value="Unassembled WGS sequence"/>
</dbReference>
<dbReference type="STRING" id="820.ERS852554_02963"/>
<dbReference type="EMBL" id="WCUV01000001">
    <property type="protein sequence ID" value="KAB4096345.1"/>
    <property type="molecule type" value="Genomic_DNA"/>
</dbReference>
<dbReference type="Proteomes" id="UP000432488">
    <property type="component" value="Unassembled WGS sequence"/>
</dbReference>
<feature type="binding site" evidence="11">
    <location>
        <position position="89"/>
    </location>
    <ligand>
        <name>Zn(2+)</name>
        <dbReference type="ChEBI" id="CHEBI:29105"/>
    </ligand>
</feature>
<dbReference type="PANTHER" id="PTHR42891">
    <property type="entry name" value="D-GLYCERO-BETA-D-MANNO-HEPTOSE-1,7-BISPHOSPHATE 7-PHOSPHATASE"/>
    <property type="match status" value="1"/>
</dbReference>
<evidence type="ECO:0000256" key="9">
    <source>
        <dbReference type="PIRSR" id="PIRSR004682-2"/>
    </source>
</evidence>
<dbReference type="Proteomes" id="UP000286114">
    <property type="component" value="Unassembled WGS sequence"/>
</dbReference>
<evidence type="ECO:0000313" key="22">
    <source>
        <dbReference type="EMBL" id="RGK85075.1"/>
    </source>
</evidence>
<feature type="binding site" evidence="11">
    <location>
        <position position="127"/>
    </location>
    <ligand>
        <name>Mg(2+)</name>
        <dbReference type="ChEBI" id="CHEBI:18420"/>
    </ligand>
</feature>
<dbReference type="Proteomes" id="UP000284514">
    <property type="component" value="Unassembled WGS sequence"/>
</dbReference>
<dbReference type="EMBL" id="QSEE01000008">
    <property type="protein sequence ID" value="RGZ48962.1"/>
    <property type="molecule type" value="Genomic_DNA"/>
</dbReference>
<dbReference type="NCBIfam" id="TIGR01662">
    <property type="entry name" value="HAD-SF-IIIA"/>
    <property type="match status" value="1"/>
</dbReference>
<evidence type="ECO:0000313" key="16">
    <source>
        <dbReference type="EMBL" id="KAB4186851.1"/>
    </source>
</evidence>
<feature type="binding site" evidence="9">
    <location>
        <begin position="50"/>
        <end position="53"/>
    </location>
    <ligand>
        <name>substrate</name>
    </ligand>
</feature>
<dbReference type="Gene3D" id="3.40.50.1000">
    <property type="entry name" value="HAD superfamily/HAD-like"/>
    <property type="match status" value="1"/>
</dbReference>
<dbReference type="Proteomes" id="UP000260759">
    <property type="component" value="Unassembled WGS sequence"/>
</dbReference>
<dbReference type="Proteomes" id="UP000438773">
    <property type="component" value="Unassembled WGS sequence"/>
</dbReference>
<evidence type="ECO:0000313" key="18">
    <source>
        <dbReference type="EMBL" id="MDC1879425.1"/>
    </source>
</evidence>
<feature type="site" description="Stabilizes the phosphoryl group" evidence="10">
    <location>
        <position position="50"/>
    </location>
</feature>
<dbReference type="Proteomes" id="UP000263754">
    <property type="component" value="Unassembled WGS sequence"/>
</dbReference>
<dbReference type="AlphaFoldDB" id="A0A139KJL5"/>
<dbReference type="EMBL" id="WCUA01000004">
    <property type="protein sequence ID" value="KAB4186851.1"/>
    <property type="molecule type" value="Genomic_DNA"/>
</dbReference>
<evidence type="ECO:0000313" key="27">
    <source>
        <dbReference type="EMBL" id="RHC76222.1"/>
    </source>
</evidence>
<dbReference type="GO" id="GO:0005737">
    <property type="term" value="C:cytoplasm"/>
    <property type="evidence" value="ECO:0007669"/>
    <property type="project" value="UniProtKB-SubCell"/>
</dbReference>
<dbReference type="EMBL" id="JAQNSG010000004">
    <property type="protein sequence ID" value="MDC1879425.1"/>
    <property type="molecule type" value="Genomic_DNA"/>
</dbReference>
<dbReference type="EMBL" id="WCTL01000021">
    <property type="protein sequence ID" value="KAB4231370.1"/>
    <property type="molecule type" value="Genomic_DNA"/>
</dbReference>
<evidence type="ECO:0000313" key="39">
    <source>
        <dbReference type="Proteomes" id="UP000442334"/>
    </source>
</evidence>
<keyword evidence="3 11" id="KW-0479">Metal-binding</keyword>
<evidence type="ECO:0000256" key="7">
    <source>
        <dbReference type="PIRNR" id="PIRNR004682"/>
    </source>
</evidence>
<keyword evidence="4 7" id="KW-0378">Hydrolase</keyword>
<evidence type="ECO:0000313" key="36">
    <source>
        <dbReference type="Proteomes" id="UP000434462"/>
    </source>
</evidence>
<dbReference type="EMBL" id="WCUQ01000002">
    <property type="protein sequence ID" value="KAB4127734.1"/>
    <property type="molecule type" value="Genomic_DNA"/>
</dbReference>
<evidence type="ECO:0000256" key="4">
    <source>
        <dbReference type="ARBA" id="ARBA00022801"/>
    </source>
</evidence>
<feature type="binding site" evidence="9">
    <location>
        <position position="127"/>
    </location>
    <ligand>
        <name>substrate</name>
    </ligand>
</feature>
<evidence type="ECO:0000313" key="34">
    <source>
        <dbReference type="Proteomes" id="UP000286114"/>
    </source>
</evidence>
<dbReference type="GO" id="GO:0005975">
    <property type="term" value="P:carbohydrate metabolic process"/>
    <property type="evidence" value="ECO:0007669"/>
    <property type="project" value="InterPro"/>
</dbReference>
<dbReference type="NCBIfam" id="TIGR01656">
    <property type="entry name" value="Histidinol-ppas"/>
    <property type="match status" value="1"/>
</dbReference>
<evidence type="ECO:0000256" key="2">
    <source>
        <dbReference type="ARBA" id="ARBA00022490"/>
    </source>
</evidence>
<dbReference type="InterPro" id="IPR006549">
    <property type="entry name" value="HAD-SF_hydro_IIIA"/>
</dbReference>
<dbReference type="PANTHER" id="PTHR42891:SF1">
    <property type="entry name" value="D-GLYCERO-BETA-D-MANNO-HEPTOSE-1,7-BISPHOSPHATE 7-PHOSPHATASE"/>
    <property type="match status" value="1"/>
</dbReference>
<dbReference type="InterPro" id="IPR036412">
    <property type="entry name" value="HAD-like_sf"/>
</dbReference>
<feature type="binding site" evidence="11">
    <location>
        <position position="126"/>
    </location>
    <ligand>
        <name>Mg(2+)</name>
        <dbReference type="ChEBI" id="CHEBI:18420"/>
    </ligand>
</feature>
<reference evidence="35 36" key="2">
    <citation type="journal article" date="2019" name="Nat. Med.">
        <title>A library of human gut bacterial isolates paired with longitudinal multiomics data enables mechanistic microbiome research.</title>
        <authorList>
            <person name="Poyet M."/>
            <person name="Groussin M."/>
            <person name="Gibbons S.M."/>
            <person name="Avila-Pacheco J."/>
            <person name="Jiang X."/>
            <person name="Kearney S.M."/>
            <person name="Perrotta A.R."/>
            <person name="Berdy B."/>
            <person name="Zhao S."/>
            <person name="Lieberman T.D."/>
            <person name="Swanson P.K."/>
            <person name="Smith M."/>
            <person name="Roesemann S."/>
            <person name="Alexander J.E."/>
            <person name="Rich S.A."/>
            <person name="Livny J."/>
            <person name="Vlamakis H."/>
            <person name="Clish C."/>
            <person name="Bullock K."/>
            <person name="Deik A."/>
            <person name="Scott J."/>
            <person name="Pierce K.A."/>
            <person name="Xavier R.J."/>
            <person name="Alm E.J."/>
        </authorList>
    </citation>
    <scope>NUCLEOTIDE SEQUENCE [LARGE SCALE GENOMIC DNA]</scope>
    <source>
        <strain evidence="16 39">BIOML-A21</strain>
        <strain evidence="13 38">BIOML-A36</strain>
        <strain evidence="15 37">BIOML-A37</strain>
        <strain evidence="14 36">BIOML-A38</strain>
        <strain evidence="12 35">BIOML-A42</strain>
        <strain evidence="17 40">BIOML-A5</strain>
    </source>
</reference>
<comment type="caution">
    <text evidence="12">The sequence shown here is derived from an EMBL/GenBank/DDBJ whole genome shotgun (WGS) entry which is preliminary data.</text>
</comment>
<dbReference type="EMBL" id="QSHA01000002">
    <property type="protein sequence ID" value="RHB76519.1"/>
    <property type="molecule type" value="Genomic_DNA"/>
</dbReference>
<dbReference type="CDD" id="cd07503">
    <property type="entry name" value="HAD_HisB-N"/>
    <property type="match status" value="1"/>
</dbReference>
<evidence type="ECO:0000256" key="6">
    <source>
        <dbReference type="ARBA" id="ARBA00031828"/>
    </source>
</evidence>
<dbReference type="EC" id="3.1.3.-" evidence="7"/>
<feature type="active site" description="Proton donor" evidence="8">
    <location>
        <position position="10"/>
    </location>
</feature>
<comment type="cofactor">
    <cofactor evidence="11">
        <name>Zn(2+)</name>
        <dbReference type="ChEBI" id="CHEBI:29105"/>
    </cofactor>
</comment>
<dbReference type="EMBL" id="QRTH01000004">
    <property type="protein sequence ID" value="RGQ51505.1"/>
    <property type="molecule type" value="Genomic_DNA"/>
</dbReference>
<evidence type="ECO:0000313" key="35">
    <source>
        <dbReference type="Proteomes" id="UP000432488"/>
    </source>
</evidence>
<evidence type="ECO:0000313" key="19">
    <source>
        <dbReference type="EMBL" id="MDC1900726.1"/>
    </source>
</evidence>
<name>A0A139KJL5_BACUN</name>
<dbReference type="GO" id="GO:0046872">
    <property type="term" value="F:metal ion binding"/>
    <property type="evidence" value="ECO:0007669"/>
    <property type="project" value="UniProtKB-KW"/>
</dbReference>
<dbReference type="Proteomes" id="UP000283684">
    <property type="component" value="Unassembled WGS sequence"/>
</dbReference>
<evidence type="ECO:0000313" key="40">
    <source>
        <dbReference type="Proteomes" id="UP000462376"/>
    </source>
</evidence>
<dbReference type="PIRSF" id="PIRSF004682">
    <property type="entry name" value="GmhB"/>
    <property type="match status" value="1"/>
</dbReference>
<feature type="site" description="Contributes to substrate recognition" evidence="10">
    <location>
        <position position="100"/>
    </location>
</feature>
<dbReference type="EMBL" id="QSIF01000002">
    <property type="protein sequence ID" value="RHC76222.1"/>
    <property type="molecule type" value="Genomic_DNA"/>
</dbReference>